<accession>A0AA41WAP3</accession>
<sequence length="425" mass="48494">MHDNQSLTYAQQFDRLVCVYCFDPNIVNDRRYQVTGMGSKRLALTLVALRDLSQQLSTMGQHVHVVFGDLVAQIVELTTQAHIDTFIVSRQFGNYERAQIQHIASVLPHVNLIESDNYTLFNSHDLPWLETELPKQFSPFRHKAEALNIAPCQAEVTQLPQPALAPPEHTELPDWMPIPDAKQAQFKGGERAAMAHLGDYFGSELPNTYKQTRNALTGWGNSSKLSVYLSLGCLSVKRVAHILHAYQHKHGRNDDNQWLLVELLWREFFQWHALNIGKQLYNFQGQAKNAPLTTFYPERFKAWCTGTTPYPIVNAAMKELSATGYISNRARQIVASCLVNELQVDWRYGAAWFQHHLLDYDVAVNWGNWQYIAGVGVDPRGGRHFNLTKQTQLYDPNGDYIAWWGGTASHNTLDQRDMVDWPITS</sequence>
<dbReference type="AlphaFoldDB" id="A0AA41WAP3"/>
<dbReference type="Gene3D" id="1.10.579.10">
    <property type="entry name" value="DNA Cyclobutane Dipyrimidine Photolyase, subunit A, domain 3"/>
    <property type="match status" value="1"/>
</dbReference>
<dbReference type="InterPro" id="IPR036134">
    <property type="entry name" value="Crypto/Photolyase_FAD-like_sf"/>
</dbReference>
<dbReference type="InterPro" id="IPR002081">
    <property type="entry name" value="Cryptochrome/DNA_photolyase_1"/>
</dbReference>
<evidence type="ECO:0000256" key="5">
    <source>
        <dbReference type="ARBA" id="ARBA00022991"/>
    </source>
</evidence>
<evidence type="ECO:0000313" key="9">
    <source>
        <dbReference type="EMBL" id="MCM2680984.1"/>
    </source>
</evidence>
<dbReference type="Proteomes" id="UP001165393">
    <property type="component" value="Unassembled WGS sequence"/>
</dbReference>
<dbReference type="NCBIfam" id="TIGR02765">
    <property type="entry name" value="crypto_DASH"/>
    <property type="match status" value="1"/>
</dbReference>
<feature type="binding site" evidence="6">
    <location>
        <position position="209"/>
    </location>
    <ligand>
        <name>FAD</name>
        <dbReference type="ChEBI" id="CHEBI:57692"/>
    </ligand>
</feature>
<dbReference type="EMBL" id="JAMQGP010000008">
    <property type="protein sequence ID" value="MCM2680984.1"/>
    <property type="molecule type" value="Genomic_DNA"/>
</dbReference>
<evidence type="ECO:0000256" key="4">
    <source>
        <dbReference type="ARBA" id="ARBA00022827"/>
    </source>
</evidence>
<evidence type="ECO:0000256" key="7">
    <source>
        <dbReference type="RuleBase" id="RU367151"/>
    </source>
</evidence>
<keyword evidence="4 6" id="KW-0274">FAD</keyword>
<evidence type="ECO:0000256" key="1">
    <source>
        <dbReference type="ARBA" id="ARBA00005862"/>
    </source>
</evidence>
<evidence type="ECO:0000313" key="10">
    <source>
        <dbReference type="Proteomes" id="UP001165393"/>
    </source>
</evidence>
<proteinExistence type="inferred from homology"/>
<feature type="binding site" evidence="6">
    <location>
        <begin position="222"/>
        <end position="226"/>
    </location>
    <ligand>
        <name>FAD</name>
        <dbReference type="ChEBI" id="CHEBI:57692"/>
    </ligand>
</feature>
<comment type="cofactor">
    <cofactor evidence="6 7">
        <name>FAD</name>
        <dbReference type="ChEBI" id="CHEBI:57692"/>
    </cofactor>
    <text evidence="6 7">Binds 1 FAD per subunit.</text>
</comment>
<gene>
    <name evidence="9" type="ORF">NAF29_15115</name>
</gene>
<keyword evidence="3 6" id="KW-0285">Flavoprotein</keyword>
<keyword evidence="5 7" id="KW-0157">Chromophore</keyword>
<keyword evidence="10" id="KW-1185">Reference proteome</keyword>
<protein>
    <recommendedName>
        <fullName evidence="2 7">Cryptochrome DASH</fullName>
    </recommendedName>
</protein>
<reference evidence="9 10" key="1">
    <citation type="journal article" date="2013" name="Antonie Van Leeuwenhoek">
        <title>Echinimonas agarilytica gen. nov., sp. nov., a new gammaproteobacterium isolated from the sea urchin Strongylocentrotus intermedius.</title>
        <authorList>
            <person name="Nedashkovskaya O.I."/>
            <person name="Stenkova A.M."/>
            <person name="Zhukova N.V."/>
            <person name="Van Trappen S."/>
            <person name="Lee J.S."/>
            <person name="Kim S.B."/>
        </authorList>
    </citation>
    <scope>NUCLEOTIDE SEQUENCE [LARGE SCALE GENOMIC DNA]</scope>
    <source>
        <strain evidence="9 10">KMM 6351</strain>
    </source>
</reference>
<dbReference type="SUPFAM" id="SSF52425">
    <property type="entry name" value="Cryptochrome/photolyase, N-terminal domain"/>
    <property type="match status" value="1"/>
</dbReference>
<comment type="cofactor">
    <cofactor evidence="7">
        <name>(6R)-5,10-methylene-5,6,7,8-tetrahydrofolate</name>
        <dbReference type="ChEBI" id="CHEBI:15636"/>
    </cofactor>
    <text evidence="7">Binds 1 5,10-methenyltetrahydrofolate (MTHF) per subunit.</text>
</comment>
<dbReference type="GO" id="GO:0003677">
    <property type="term" value="F:DNA binding"/>
    <property type="evidence" value="ECO:0007669"/>
    <property type="project" value="TreeGrafter"/>
</dbReference>
<dbReference type="InterPro" id="IPR014729">
    <property type="entry name" value="Rossmann-like_a/b/a_fold"/>
</dbReference>
<dbReference type="InterPro" id="IPR005101">
    <property type="entry name" value="Cryptochr/Photolyase_FAD-bd"/>
</dbReference>
<evidence type="ECO:0000256" key="6">
    <source>
        <dbReference type="PIRSR" id="PIRSR602081-1"/>
    </source>
</evidence>
<feature type="binding site" evidence="6">
    <location>
        <begin position="359"/>
        <end position="361"/>
    </location>
    <ligand>
        <name>FAD</name>
        <dbReference type="ChEBI" id="CHEBI:57692"/>
    </ligand>
</feature>
<dbReference type="GO" id="GO:0071949">
    <property type="term" value="F:FAD binding"/>
    <property type="evidence" value="ECO:0007669"/>
    <property type="project" value="TreeGrafter"/>
</dbReference>
<evidence type="ECO:0000256" key="3">
    <source>
        <dbReference type="ARBA" id="ARBA00022630"/>
    </source>
</evidence>
<dbReference type="GO" id="GO:0000719">
    <property type="term" value="P:photoreactive repair"/>
    <property type="evidence" value="ECO:0007669"/>
    <property type="project" value="TreeGrafter"/>
</dbReference>
<dbReference type="Pfam" id="PF03441">
    <property type="entry name" value="FAD_binding_7"/>
    <property type="match status" value="1"/>
</dbReference>
<dbReference type="PANTHER" id="PTHR11455">
    <property type="entry name" value="CRYPTOCHROME"/>
    <property type="match status" value="1"/>
</dbReference>
<comment type="function">
    <text evidence="7">May have a photoreceptor function.</text>
</comment>
<name>A0AA41WAP3_9GAMM</name>
<evidence type="ECO:0000256" key="2">
    <source>
        <dbReference type="ARBA" id="ARBA00017881"/>
    </source>
</evidence>
<dbReference type="Gene3D" id="3.40.50.620">
    <property type="entry name" value="HUPs"/>
    <property type="match status" value="1"/>
</dbReference>
<dbReference type="PANTHER" id="PTHR11455:SF22">
    <property type="entry name" value="CRYPTOCHROME DASH"/>
    <property type="match status" value="1"/>
</dbReference>
<dbReference type="Gene3D" id="1.25.40.80">
    <property type="match status" value="1"/>
</dbReference>
<organism evidence="9 10">
    <name type="scientific">Echinimonas agarilytica</name>
    <dbReference type="NCBI Taxonomy" id="1215918"/>
    <lineage>
        <taxon>Bacteria</taxon>
        <taxon>Pseudomonadati</taxon>
        <taxon>Pseudomonadota</taxon>
        <taxon>Gammaproteobacteria</taxon>
        <taxon>Alteromonadales</taxon>
        <taxon>Echinimonadaceae</taxon>
        <taxon>Echinimonas</taxon>
    </lineage>
</organism>
<dbReference type="InterPro" id="IPR036155">
    <property type="entry name" value="Crypto/Photolyase_N_sf"/>
</dbReference>
<feature type="domain" description="Photolyase/cryptochrome alpha/beta" evidence="8">
    <location>
        <begin position="1"/>
        <end position="126"/>
    </location>
</feature>
<dbReference type="InterPro" id="IPR006050">
    <property type="entry name" value="DNA_photolyase_N"/>
</dbReference>
<comment type="caution">
    <text evidence="9">The sequence shown here is derived from an EMBL/GenBank/DDBJ whole genome shotgun (WGS) entry which is preliminary data.</text>
</comment>
<dbReference type="Pfam" id="PF00875">
    <property type="entry name" value="DNA_photolyase"/>
    <property type="match status" value="1"/>
</dbReference>
<comment type="similarity">
    <text evidence="1 7">Belongs to the DNA photolyase class-1 family.</text>
</comment>
<dbReference type="SUPFAM" id="SSF48173">
    <property type="entry name" value="Cryptochrome/photolyase FAD-binding domain"/>
    <property type="match status" value="1"/>
</dbReference>
<dbReference type="PRINTS" id="PR00147">
    <property type="entry name" value="DNAPHOTLYASE"/>
</dbReference>
<evidence type="ECO:0000259" key="8">
    <source>
        <dbReference type="PROSITE" id="PS51645"/>
    </source>
</evidence>
<dbReference type="PROSITE" id="PS51645">
    <property type="entry name" value="PHR_CRY_ALPHA_BETA"/>
    <property type="match status" value="1"/>
</dbReference>
<dbReference type="InterPro" id="IPR014133">
    <property type="entry name" value="Cry_DASH"/>
</dbReference>
<dbReference type="GO" id="GO:0003913">
    <property type="term" value="F:DNA photolyase activity"/>
    <property type="evidence" value="ECO:0007669"/>
    <property type="project" value="InterPro"/>
</dbReference>